<protein>
    <recommendedName>
        <fullName evidence="2">Protein kinase domain-containing protein</fullName>
    </recommendedName>
</protein>
<feature type="region of interest" description="Disordered" evidence="1">
    <location>
        <begin position="494"/>
        <end position="573"/>
    </location>
</feature>
<dbReference type="Gene3D" id="1.10.510.10">
    <property type="entry name" value="Transferase(Phosphotransferase) domain 1"/>
    <property type="match status" value="1"/>
</dbReference>
<evidence type="ECO:0000256" key="1">
    <source>
        <dbReference type="SAM" id="MobiDB-lite"/>
    </source>
</evidence>
<name>A0A061HBA0_9BASI</name>
<evidence type="ECO:0000313" key="3">
    <source>
        <dbReference type="EMBL" id="EPQ29744.1"/>
    </source>
</evidence>
<dbReference type="KEGG" id="pfp:PFL1_02963"/>
<dbReference type="InterPro" id="IPR011009">
    <property type="entry name" value="Kinase-like_dom_sf"/>
</dbReference>
<dbReference type="EMBL" id="KE361630">
    <property type="protein sequence ID" value="EPQ29744.1"/>
    <property type="molecule type" value="Genomic_DNA"/>
</dbReference>
<feature type="compositionally biased region" description="Low complexity" evidence="1">
    <location>
        <begin position="555"/>
        <end position="573"/>
    </location>
</feature>
<dbReference type="RefSeq" id="XP_007878666.1">
    <property type="nucleotide sequence ID" value="XM_007880475.1"/>
</dbReference>
<gene>
    <name evidence="3" type="ORF">PFL1_02963</name>
</gene>
<dbReference type="GO" id="GO:0005524">
    <property type="term" value="F:ATP binding"/>
    <property type="evidence" value="ECO:0007669"/>
    <property type="project" value="InterPro"/>
</dbReference>
<dbReference type="GO" id="GO:0004672">
    <property type="term" value="F:protein kinase activity"/>
    <property type="evidence" value="ECO:0007669"/>
    <property type="project" value="InterPro"/>
</dbReference>
<dbReference type="HOGENOM" id="CLU_304637_0_0_1"/>
<feature type="region of interest" description="Disordered" evidence="1">
    <location>
        <begin position="421"/>
        <end position="476"/>
    </location>
</feature>
<feature type="region of interest" description="Disordered" evidence="1">
    <location>
        <begin position="144"/>
        <end position="234"/>
    </location>
</feature>
<dbReference type="InterPro" id="IPR000719">
    <property type="entry name" value="Prot_kinase_dom"/>
</dbReference>
<feature type="region of interest" description="Disordered" evidence="1">
    <location>
        <begin position="1"/>
        <end position="52"/>
    </location>
</feature>
<evidence type="ECO:0000313" key="4">
    <source>
        <dbReference type="Proteomes" id="UP000053664"/>
    </source>
</evidence>
<dbReference type="Pfam" id="PF00069">
    <property type="entry name" value="Pkinase"/>
    <property type="match status" value="1"/>
</dbReference>
<proteinExistence type="predicted"/>
<feature type="compositionally biased region" description="Low complexity" evidence="1">
    <location>
        <begin position="911"/>
        <end position="921"/>
    </location>
</feature>
<dbReference type="OrthoDB" id="4062651at2759"/>
<feature type="compositionally biased region" description="Basic and acidic residues" evidence="1">
    <location>
        <begin position="294"/>
        <end position="334"/>
    </location>
</feature>
<feature type="compositionally biased region" description="Low complexity" evidence="1">
    <location>
        <begin position="943"/>
        <end position="973"/>
    </location>
</feature>
<dbReference type="GeneID" id="19317075"/>
<feature type="compositionally biased region" description="Low complexity" evidence="1">
    <location>
        <begin position="992"/>
        <end position="1007"/>
    </location>
</feature>
<dbReference type="Proteomes" id="UP000053664">
    <property type="component" value="Unassembled WGS sequence"/>
</dbReference>
<sequence>MTLQDIPPFDPRRASGSQPHHSHALDDYLDPAAVSPTKQAPPNRPRTLRNAQTMHEPRLLQQHYPPQPYSAKTAAAAGADAFEAGSTPFDGLRAPITIRPSGRPGFNAPKAATFFLGKDHERWRRYDRDRMGLGLAWARIASAVSSRSGKRGSRGALSSMSDTDDDIDYDDDALHSDDAASAFSGRSSRSRSSRHSHGGRRSRRPSEALMMSPPMTPIDGMPGNGASRARRFSSHGSEAAFLRHETVIGLHTPRRLSQSSSSGGDAHPALRPLAQIRPPPSGSPSSVAVVADKPASKRSEQHDRKREERAAKRADRAERERERELSKKKVKEQAHGTLDLGEAARPSLRRLRSNLEEAAAAAAASTPDLALLDADDSAVDDNASPFDDDLRAVDVLRTTLSDAALDGKGPMSATDLRSLVTASRADAPSPSSPLPTSPIRRTASPRAPPLKLARRRRPEHVEGTLYDKSGPHREGAVTDGLSVRLFSCEDPQRQAPFEDADLSNPEKPVTQPWGRRTSSSSRRNSSSSSVDDEGALFMRTHRRPQSADGPSNGGSSSSSSSRRSSMYQGEADGSTSAAAASAAAAAVDGEAVCADEEEGDAGYHASKAQVYLITTPDNRVSSAAKLRRWAMDGQGRFYAAMEIKSVEAKLRAADPAIGPATRQLAQELRETYLEDILDEVQKAETLNPTRTGAVAKLLKTEDDRYVRLEEDYPEEAFFVIAGCDEVELYPVLALVFVQAIRTLARFHAAGWMHGDVKLENLMFDEAGRLVVIDYENANPYRGIPGGDGTVQLVSYDWIPPEASPGPYGRRMGPSGDLWALGCNLIRAFALRDGIEDLAIREMLLGDGQRRFLGFVSGLVTPRAAAAAAAAAGEASSEAAPASAYDLDLEPIFADAAEDADVGEVEGEGDVEAGSSSASVSAHSPPLSSSVDPATTRLDREGSYDAASTASTASSSQNDASTAATSSSSSSHCSTVASSVCTTSNGAAHNEPAKTTPSATTAPATTAVPSPPTPARLVYRFARSAPELLRFVLTRCVTADVGVRGTEAEVEGLRLATWLETERGELLKQGQKAVEEAIEMSGSSWVRPRLDEARRSLGLE</sequence>
<feature type="region of interest" description="Disordered" evidence="1">
    <location>
        <begin position="900"/>
        <end position="973"/>
    </location>
</feature>
<feature type="compositionally biased region" description="Low complexity" evidence="1">
    <location>
        <begin position="515"/>
        <end position="529"/>
    </location>
</feature>
<feature type="region of interest" description="Disordered" evidence="1">
    <location>
        <begin position="985"/>
        <end position="1012"/>
    </location>
</feature>
<dbReference type="SUPFAM" id="SSF56112">
    <property type="entry name" value="Protein kinase-like (PK-like)"/>
    <property type="match status" value="1"/>
</dbReference>
<feature type="compositionally biased region" description="Acidic residues" evidence="1">
    <location>
        <begin position="900"/>
        <end position="910"/>
    </location>
</feature>
<feature type="compositionally biased region" description="Basic residues" evidence="1">
    <location>
        <begin position="188"/>
        <end position="203"/>
    </location>
</feature>
<feature type="domain" description="Protein kinase" evidence="2">
    <location>
        <begin position="626"/>
        <end position="1058"/>
    </location>
</feature>
<reference evidence="3 4" key="1">
    <citation type="journal article" date="2013" name="Plant Cell">
        <title>The transition from a phytopathogenic smut ancestor to an anamorphic biocontrol agent deciphered by comparative whole-genome analysis.</title>
        <authorList>
            <person name="Lefebvre F."/>
            <person name="Joly D.L."/>
            <person name="Labbe C."/>
            <person name="Teichmann B."/>
            <person name="Linning R."/>
            <person name="Belzile F."/>
            <person name="Bakkeren G."/>
            <person name="Belanger R.R."/>
        </authorList>
    </citation>
    <scope>NUCLEOTIDE SEQUENCE [LARGE SCALE GENOMIC DNA]</scope>
    <source>
        <strain evidence="3 4">PF-1</strain>
    </source>
</reference>
<feature type="region of interest" description="Disordered" evidence="1">
    <location>
        <begin position="254"/>
        <end position="345"/>
    </location>
</feature>
<dbReference type="AlphaFoldDB" id="A0A061HBA0"/>
<dbReference type="eggNOG" id="ENOG502RE13">
    <property type="taxonomic scope" value="Eukaryota"/>
</dbReference>
<evidence type="ECO:0000259" key="2">
    <source>
        <dbReference type="PROSITE" id="PS50011"/>
    </source>
</evidence>
<dbReference type="SMART" id="SM00220">
    <property type="entry name" value="S_TKc"/>
    <property type="match status" value="1"/>
</dbReference>
<accession>A0A061HBA0</accession>
<feature type="compositionally biased region" description="Acidic residues" evidence="1">
    <location>
        <begin position="162"/>
        <end position="171"/>
    </location>
</feature>
<dbReference type="PROSITE" id="PS50011">
    <property type="entry name" value="PROTEIN_KINASE_DOM"/>
    <property type="match status" value="1"/>
</dbReference>
<organism evidence="3 4">
    <name type="scientific">Pseudozyma flocculosa PF-1</name>
    <dbReference type="NCBI Taxonomy" id="1277687"/>
    <lineage>
        <taxon>Eukaryota</taxon>
        <taxon>Fungi</taxon>
        <taxon>Dikarya</taxon>
        <taxon>Basidiomycota</taxon>
        <taxon>Ustilaginomycotina</taxon>
        <taxon>Ustilaginomycetes</taxon>
        <taxon>Ustilaginales</taxon>
        <taxon>Ustilaginaceae</taxon>
        <taxon>Pseudozyma</taxon>
    </lineage>
</organism>